<dbReference type="EMBL" id="JAUTXU010000157">
    <property type="protein sequence ID" value="KAK3702991.1"/>
    <property type="molecule type" value="Genomic_DNA"/>
</dbReference>
<reference evidence="1" key="1">
    <citation type="submission" date="2023-07" db="EMBL/GenBank/DDBJ databases">
        <title>Black Yeasts Isolated from many extreme environments.</title>
        <authorList>
            <person name="Coleine C."/>
            <person name="Stajich J.E."/>
            <person name="Selbmann L."/>
        </authorList>
    </citation>
    <scope>NUCLEOTIDE SEQUENCE</scope>
    <source>
        <strain evidence="1">CCFEE 5714</strain>
    </source>
</reference>
<keyword evidence="2" id="KW-1185">Reference proteome</keyword>
<sequence>MAQTPADLQPQPQPQQQEDVGKEPGMEELTNTSLHRQCDIDPNKHKLPFEASLFKGALKHPTQCAKNTLLKQEILDWLESDSVLPILKQWKKHVVDQIKMRCMIENGFTLDYQNSWDTIDTMIHLCFAKGEAYEEQGSHLEISTDDAFDATTLTAAKLVVDNNTVEDCPFTGMV</sequence>
<protein>
    <submittedName>
        <fullName evidence="1">Uncharacterized protein</fullName>
    </submittedName>
</protein>
<evidence type="ECO:0000313" key="1">
    <source>
        <dbReference type="EMBL" id="KAK3702991.1"/>
    </source>
</evidence>
<accession>A0ACC3MUC3</accession>
<name>A0ACC3MUC3_9PEZI</name>
<evidence type="ECO:0000313" key="2">
    <source>
        <dbReference type="Proteomes" id="UP001281147"/>
    </source>
</evidence>
<proteinExistence type="predicted"/>
<comment type="caution">
    <text evidence="1">The sequence shown here is derived from an EMBL/GenBank/DDBJ whole genome shotgun (WGS) entry which is preliminary data.</text>
</comment>
<dbReference type="Proteomes" id="UP001281147">
    <property type="component" value="Unassembled WGS sequence"/>
</dbReference>
<organism evidence="1 2">
    <name type="scientific">Vermiconidia calcicola</name>
    <dbReference type="NCBI Taxonomy" id="1690605"/>
    <lineage>
        <taxon>Eukaryota</taxon>
        <taxon>Fungi</taxon>
        <taxon>Dikarya</taxon>
        <taxon>Ascomycota</taxon>
        <taxon>Pezizomycotina</taxon>
        <taxon>Dothideomycetes</taxon>
        <taxon>Dothideomycetidae</taxon>
        <taxon>Mycosphaerellales</taxon>
        <taxon>Extremaceae</taxon>
        <taxon>Vermiconidia</taxon>
    </lineage>
</organism>
<gene>
    <name evidence="1" type="ORF">LTR37_014721</name>
</gene>